<dbReference type="InterPro" id="IPR022572">
    <property type="entry name" value="DNA_rep/recomb_RecO_N"/>
</dbReference>
<comment type="caution">
    <text evidence="5">The sequence shown here is derived from an EMBL/GenBank/DDBJ whole genome shotgun (WGS) entry which is preliminary data.</text>
</comment>
<keyword evidence="3" id="KW-0234">DNA repair</keyword>
<proteinExistence type="predicted"/>
<dbReference type="Pfam" id="PF11967">
    <property type="entry name" value="RecO_N"/>
    <property type="match status" value="1"/>
</dbReference>
<dbReference type="SUPFAM" id="SSF50249">
    <property type="entry name" value="Nucleic acid-binding proteins"/>
    <property type="match status" value="1"/>
</dbReference>
<gene>
    <name evidence="5" type="ORF">A3D51_01455</name>
</gene>
<evidence type="ECO:0000256" key="2">
    <source>
        <dbReference type="ARBA" id="ARBA00023172"/>
    </source>
</evidence>
<dbReference type="InterPro" id="IPR012340">
    <property type="entry name" value="NA-bd_OB-fold"/>
</dbReference>
<protein>
    <submittedName>
        <fullName evidence="5">DNA repair protein RecO</fullName>
    </submittedName>
</protein>
<reference evidence="5 6" key="1">
    <citation type="journal article" date="2016" name="Nat. Commun.">
        <title>Thousands of microbial genomes shed light on interconnected biogeochemical processes in an aquifer system.</title>
        <authorList>
            <person name="Anantharaman K."/>
            <person name="Brown C.T."/>
            <person name="Hug L.A."/>
            <person name="Sharon I."/>
            <person name="Castelle C.J."/>
            <person name="Probst A.J."/>
            <person name="Thomas B.C."/>
            <person name="Singh A."/>
            <person name="Wilkins M.J."/>
            <person name="Karaoz U."/>
            <person name="Brodie E.L."/>
            <person name="Williams K.H."/>
            <person name="Hubbard S.S."/>
            <person name="Banfield J.F."/>
        </authorList>
    </citation>
    <scope>NUCLEOTIDE SEQUENCE [LARGE SCALE GENOMIC DNA]</scope>
</reference>
<name>A0A1G2S9P1_9BACT</name>
<dbReference type="GO" id="GO:0006302">
    <property type="term" value="P:double-strand break repair"/>
    <property type="evidence" value="ECO:0007669"/>
    <property type="project" value="TreeGrafter"/>
</dbReference>
<dbReference type="Proteomes" id="UP000179118">
    <property type="component" value="Unassembled WGS sequence"/>
</dbReference>
<organism evidence="5 6">
    <name type="scientific">Candidatus Yonathbacteria bacterium RIFCSPHIGHO2_02_FULL_44_14</name>
    <dbReference type="NCBI Taxonomy" id="1802724"/>
    <lineage>
        <taxon>Bacteria</taxon>
        <taxon>Candidatus Yonathiibacteriota</taxon>
    </lineage>
</organism>
<evidence type="ECO:0000313" key="5">
    <source>
        <dbReference type="EMBL" id="OHA81737.1"/>
    </source>
</evidence>
<dbReference type="GO" id="GO:0006310">
    <property type="term" value="P:DNA recombination"/>
    <property type="evidence" value="ECO:0007669"/>
    <property type="project" value="UniProtKB-KW"/>
</dbReference>
<keyword evidence="2" id="KW-0233">DNA recombination</keyword>
<dbReference type="PANTHER" id="PTHR33991:SF1">
    <property type="entry name" value="DNA REPAIR PROTEIN RECO"/>
    <property type="match status" value="1"/>
</dbReference>
<dbReference type="GO" id="GO:0043590">
    <property type="term" value="C:bacterial nucleoid"/>
    <property type="evidence" value="ECO:0007669"/>
    <property type="project" value="TreeGrafter"/>
</dbReference>
<dbReference type="EMBL" id="MHUT01000004">
    <property type="protein sequence ID" value="OHA81737.1"/>
    <property type="molecule type" value="Genomic_DNA"/>
</dbReference>
<keyword evidence="1" id="KW-0227">DNA damage</keyword>
<evidence type="ECO:0000256" key="3">
    <source>
        <dbReference type="ARBA" id="ARBA00023204"/>
    </source>
</evidence>
<feature type="domain" description="DNA replication/recombination mediator RecO N-terminal" evidence="4">
    <location>
        <begin position="5"/>
        <end position="68"/>
    </location>
</feature>
<evidence type="ECO:0000256" key="1">
    <source>
        <dbReference type="ARBA" id="ARBA00022763"/>
    </source>
</evidence>
<dbReference type="AlphaFoldDB" id="A0A1G2S9P1"/>
<dbReference type="PANTHER" id="PTHR33991">
    <property type="entry name" value="DNA REPAIR PROTEIN RECO"/>
    <property type="match status" value="1"/>
</dbReference>
<dbReference type="Gene3D" id="2.40.50.140">
    <property type="entry name" value="Nucleic acid-binding proteins"/>
    <property type="match status" value="1"/>
</dbReference>
<evidence type="ECO:0000313" key="6">
    <source>
        <dbReference type="Proteomes" id="UP000179118"/>
    </source>
</evidence>
<evidence type="ECO:0000259" key="4">
    <source>
        <dbReference type="Pfam" id="PF11967"/>
    </source>
</evidence>
<dbReference type="NCBIfam" id="TIGR00613">
    <property type="entry name" value="reco"/>
    <property type="match status" value="1"/>
</dbReference>
<sequence>MTHHIYHTRGVILGSQPSGESNRFYKIFTDEMGLVGATAQSVREGRSKLRYVLQDFSIVTVDLVRGKEVWRTISAGAYRPLEVIKKDSVRIKLFAGYCSLLSRLLQGEARDQELFEEIMRVVDFLEAHVVEQEFVLSFETLVTLRVLVHLGYADPKGFEKFLSATAYRTDILEEFENIRLNALPKINDALRESHL</sequence>
<accession>A0A1G2S9P1</accession>
<dbReference type="InterPro" id="IPR003717">
    <property type="entry name" value="RecO"/>
</dbReference>